<accession>A0A3L6DLZ0</accession>
<dbReference type="Gene3D" id="1.10.510.10">
    <property type="entry name" value="Transferase(Phosphotransferase) domain 1"/>
    <property type="match status" value="1"/>
</dbReference>
<evidence type="ECO:0000256" key="5">
    <source>
        <dbReference type="ARBA" id="ARBA00022679"/>
    </source>
</evidence>
<comment type="cofactor">
    <cofactor evidence="1">
        <name>Mn(2+)</name>
        <dbReference type="ChEBI" id="CHEBI:29035"/>
    </cofactor>
</comment>
<dbReference type="PANTHER" id="PTHR43895:SF7">
    <property type="entry name" value="CBL-INTERACTING PROTEIN KINASE 30"/>
    <property type="match status" value="1"/>
</dbReference>
<dbReference type="EMBL" id="NCVQ01000009">
    <property type="protein sequence ID" value="PWZ09565.1"/>
    <property type="molecule type" value="Genomic_DNA"/>
</dbReference>
<dbReference type="PROSITE" id="PS50011">
    <property type="entry name" value="PROTEIN_KINASE_DOM"/>
    <property type="match status" value="1"/>
</dbReference>
<evidence type="ECO:0000259" key="18">
    <source>
        <dbReference type="PROSITE" id="PS50816"/>
    </source>
</evidence>
<keyword evidence="16" id="KW-0472">Membrane</keyword>
<evidence type="ECO:0000259" key="17">
    <source>
        <dbReference type="PROSITE" id="PS50011"/>
    </source>
</evidence>
<feature type="domain" description="Protein kinase" evidence="17">
    <location>
        <begin position="16"/>
        <end position="276"/>
    </location>
</feature>
<feature type="binding site" evidence="13">
    <location>
        <position position="45"/>
    </location>
    <ligand>
        <name>ATP</name>
        <dbReference type="ChEBI" id="CHEBI:30616"/>
    </ligand>
</feature>
<keyword evidence="5" id="KW-0808">Transferase</keyword>
<keyword evidence="8 13" id="KW-0067">ATP-binding</keyword>
<dbReference type="OrthoDB" id="539158at2759"/>
<evidence type="ECO:0000313" key="20">
    <source>
        <dbReference type="Proteomes" id="UP000251960"/>
    </source>
</evidence>
<dbReference type="InterPro" id="IPR011009">
    <property type="entry name" value="Kinase-like_dom_sf"/>
</dbReference>
<keyword evidence="16" id="KW-0812">Transmembrane</keyword>
<protein>
    <recommendedName>
        <fullName evidence="3">non-specific serine/threonine protein kinase</fullName>
        <ecNumber evidence="3">2.7.11.1</ecNumber>
    </recommendedName>
</protein>
<keyword evidence="16" id="KW-1133">Transmembrane helix</keyword>
<dbReference type="SMR" id="A0A3L6DLZ0"/>
<keyword evidence="6 13" id="KW-0547">Nucleotide-binding</keyword>
<dbReference type="FunFam" id="3.30.200.20:FF:000042">
    <property type="entry name" value="Aurora kinase A"/>
    <property type="match status" value="1"/>
</dbReference>
<organism evidence="19 20">
    <name type="scientific">Zea mays</name>
    <name type="common">Maize</name>
    <dbReference type="NCBI Taxonomy" id="4577"/>
    <lineage>
        <taxon>Eukaryota</taxon>
        <taxon>Viridiplantae</taxon>
        <taxon>Streptophyta</taxon>
        <taxon>Embryophyta</taxon>
        <taxon>Tracheophyta</taxon>
        <taxon>Spermatophyta</taxon>
        <taxon>Magnoliopsida</taxon>
        <taxon>Liliopsida</taxon>
        <taxon>Poales</taxon>
        <taxon>Poaceae</taxon>
        <taxon>PACMAD clade</taxon>
        <taxon>Panicoideae</taxon>
        <taxon>Andropogonodae</taxon>
        <taxon>Andropogoneae</taxon>
        <taxon>Tripsacinae</taxon>
        <taxon>Zea</taxon>
    </lineage>
</organism>
<gene>
    <name evidence="19" type="primary">CIPK30</name>
    <name evidence="19" type="ORF">Zm00014a_031707</name>
</gene>
<comment type="catalytic activity">
    <reaction evidence="11">
        <text>L-seryl-[protein] + ATP = O-phospho-L-seryl-[protein] + ADP + H(+)</text>
        <dbReference type="Rhea" id="RHEA:17989"/>
        <dbReference type="Rhea" id="RHEA-COMP:9863"/>
        <dbReference type="Rhea" id="RHEA-COMP:11604"/>
        <dbReference type="ChEBI" id="CHEBI:15378"/>
        <dbReference type="ChEBI" id="CHEBI:29999"/>
        <dbReference type="ChEBI" id="CHEBI:30616"/>
        <dbReference type="ChEBI" id="CHEBI:83421"/>
        <dbReference type="ChEBI" id="CHEBI:456216"/>
        <dbReference type="EC" id="2.7.11.1"/>
    </reaction>
</comment>
<dbReference type="KEGG" id="zma:103636631"/>
<evidence type="ECO:0000256" key="10">
    <source>
        <dbReference type="ARBA" id="ARBA00047899"/>
    </source>
</evidence>
<comment type="function">
    <text evidence="12">CIPK serine-threonine protein kinases interact with CBL proteins. Binding of a CBL protein to the regulatory NAF domain of CIPK protein lead to the activation of the kinase in a calcium-dependent manner.</text>
</comment>
<dbReference type="FunFam" id="1.10.510.10:FF:000279">
    <property type="entry name" value="Non-specific serine/threonine protein kinase"/>
    <property type="match status" value="1"/>
</dbReference>
<evidence type="ECO:0000256" key="2">
    <source>
        <dbReference type="ARBA" id="ARBA00006234"/>
    </source>
</evidence>
<name>A0A3L6DLZ0_MAIZE</name>
<dbReference type="PROSITE" id="PS50816">
    <property type="entry name" value="NAF"/>
    <property type="match status" value="1"/>
</dbReference>
<sequence length="492" mass="55404">MAMKKNQDSQLVMGRYRLGQLLGSGNFAKVYKAHKVATGEAVAVKVLDKDAVHRSGMAEKVKTEVDVMRRVRHPNVVRLHEMMATRSKIYFVMEYASGGELFARLAQSTRFPEPVARRYFQQLMTAVEFCHSRGVYHRDLKPENLLLDARGDLKVSDFGLSALQDGRGGRQLRGDGLLHTACGTPAYVAPEVLLKTGYDGAKADIWSCGVILFVLLAGYLPFNDTNLILVYRKITQSNYKCPPWFSVEARKLLARLLDPNPRTRITISKVTANPWFQKGLCPLTTDKPLDLWETSEVLGKEKACRCRHHQRDDADADADADDEENTRKRKRSKVTVSSPPTVAVRPSSMNAFDIISRSSGLDLSKMFDEEHRSEARFSSRESTAAIMSKLEEIAETRNLDIKLNKRGRVEMEGGQYCRRGTLVIEAEIFEVAPSVRVVEMRKIGGDSPEFREFYRQELKPSLGDIVWSWQGSDSPPTPLLPPALRQATNQRP</sequence>
<evidence type="ECO:0000313" key="19">
    <source>
        <dbReference type="EMBL" id="PWZ09565.1"/>
    </source>
</evidence>
<feature type="compositionally biased region" description="Acidic residues" evidence="15">
    <location>
        <begin position="314"/>
        <end position="324"/>
    </location>
</feature>
<evidence type="ECO:0000256" key="11">
    <source>
        <dbReference type="ARBA" id="ARBA00048679"/>
    </source>
</evidence>
<dbReference type="InterPro" id="IPR004041">
    <property type="entry name" value="NAF_dom"/>
</dbReference>
<proteinExistence type="inferred from homology"/>
<feature type="region of interest" description="Disordered" evidence="15">
    <location>
        <begin position="309"/>
        <end position="342"/>
    </location>
</feature>
<keyword evidence="9" id="KW-0464">Manganese</keyword>
<dbReference type="GO" id="GO:0005524">
    <property type="term" value="F:ATP binding"/>
    <property type="evidence" value="ECO:0007669"/>
    <property type="project" value="UniProtKB-UniRule"/>
</dbReference>
<dbReference type="AlphaFoldDB" id="A0A3L6DLZ0"/>
<dbReference type="ExpressionAtlas" id="A0A3L6DLZ0">
    <property type="expression patterns" value="baseline and differential"/>
</dbReference>
<dbReference type="PROSITE" id="PS00108">
    <property type="entry name" value="PROTEIN_KINASE_ST"/>
    <property type="match status" value="1"/>
</dbReference>
<evidence type="ECO:0000256" key="6">
    <source>
        <dbReference type="ARBA" id="ARBA00022741"/>
    </source>
</evidence>
<comment type="caution">
    <text evidence="19">The sequence shown here is derived from an EMBL/GenBank/DDBJ whole genome shotgun (WGS) entry which is preliminary data.</text>
</comment>
<dbReference type="InterPro" id="IPR018451">
    <property type="entry name" value="NAF/FISL_domain"/>
</dbReference>
<dbReference type="FunFam" id="3.30.310.80:FF:000005">
    <property type="entry name" value="Non-specific serine/threonine protein kinase"/>
    <property type="match status" value="1"/>
</dbReference>
<dbReference type="InterPro" id="IPR000719">
    <property type="entry name" value="Prot_kinase_dom"/>
</dbReference>
<feature type="transmembrane region" description="Helical" evidence="16">
    <location>
        <begin position="203"/>
        <end position="222"/>
    </location>
</feature>
<evidence type="ECO:0000256" key="9">
    <source>
        <dbReference type="ARBA" id="ARBA00023211"/>
    </source>
</evidence>
<dbReference type="InterPro" id="IPR017441">
    <property type="entry name" value="Protein_kinase_ATP_BS"/>
</dbReference>
<dbReference type="GO" id="GO:0007165">
    <property type="term" value="P:signal transduction"/>
    <property type="evidence" value="ECO:0007669"/>
    <property type="project" value="InterPro"/>
</dbReference>
<dbReference type="InterPro" id="IPR008271">
    <property type="entry name" value="Ser/Thr_kinase_AS"/>
</dbReference>
<evidence type="ECO:0000256" key="8">
    <source>
        <dbReference type="ARBA" id="ARBA00022840"/>
    </source>
</evidence>
<dbReference type="SMART" id="SM00220">
    <property type="entry name" value="S_TKc"/>
    <property type="match status" value="1"/>
</dbReference>
<evidence type="ECO:0000256" key="7">
    <source>
        <dbReference type="ARBA" id="ARBA00022777"/>
    </source>
</evidence>
<dbReference type="Pfam" id="PF03822">
    <property type="entry name" value="NAF"/>
    <property type="match status" value="1"/>
</dbReference>
<comment type="similarity">
    <text evidence="2">Belongs to the protein kinase superfamily. CAMK Ser/Thr protein kinase family. SNF1 subfamily.</text>
</comment>
<evidence type="ECO:0000256" key="16">
    <source>
        <dbReference type="SAM" id="Phobius"/>
    </source>
</evidence>
<evidence type="ECO:0000256" key="12">
    <source>
        <dbReference type="ARBA" id="ARBA00058225"/>
    </source>
</evidence>
<comment type="catalytic activity">
    <reaction evidence="10">
        <text>L-threonyl-[protein] + ATP = O-phospho-L-threonyl-[protein] + ADP + H(+)</text>
        <dbReference type="Rhea" id="RHEA:46608"/>
        <dbReference type="Rhea" id="RHEA-COMP:11060"/>
        <dbReference type="Rhea" id="RHEA-COMP:11605"/>
        <dbReference type="ChEBI" id="CHEBI:15378"/>
        <dbReference type="ChEBI" id="CHEBI:30013"/>
        <dbReference type="ChEBI" id="CHEBI:30616"/>
        <dbReference type="ChEBI" id="CHEBI:61977"/>
        <dbReference type="ChEBI" id="CHEBI:456216"/>
        <dbReference type="EC" id="2.7.11.1"/>
    </reaction>
</comment>
<dbReference type="GO" id="GO:0004674">
    <property type="term" value="F:protein serine/threonine kinase activity"/>
    <property type="evidence" value="ECO:0007669"/>
    <property type="project" value="UniProtKB-KW"/>
</dbReference>
<feature type="region of interest" description="Disordered" evidence="15">
    <location>
        <begin position="469"/>
        <end position="492"/>
    </location>
</feature>
<reference evidence="19 20" key="1">
    <citation type="journal article" date="2018" name="Nat. Genet.">
        <title>Extensive intraspecific gene order and gene structural variations between Mo17 and other maize genomes.</title>
        <authorList>
            <person name="Sun S."/>
            <person name="Zhou Y."/>
            <person name="Chen J."/>
            <person name="Shi J."/>
            <person name="Zhao H."/>
            <person name="Zhao H."/>
            <person name="Song W."/>
            <person name="Zhang M."/>
            <person name="Cui Y."/>
            <person name="Dong X."/>
            <person name="Liu H."/>
            <person name="Ma X."/>
            <person name="Jiao Y."/>
            <person name="Wang B."/>
            <person name="Wei X."/>
            <person name="Stein J.C."/>
            <person name="Glaubitz J.C."/>
            <person name="Lu F."/>
            <person name="Yu G."/>
            <person name="Liang C."/>
            <person name="Fengler K."/>
            <person name="Li B."/>
            <person name="Rafalski A."/>
            <person name="Schnable P.S."/>
            <person name="Ware D.H."/>
            <person name="Buckler E.S."/>
            <person name="Lai J."/>
        </authorList>
    </citation>
    <scope>NUCLEOTIDE SEQUENCE [LARGE SCALE GENOMIC DNA]</scope>
    <source>
        <strain evidence="20">cv. Missouri 17</strain>
        <tissue evidence="19">Seedling</tissue>
    </source>
</reference>
<dbReference type="Proteomes" id="UP000251960">
    <property type="component" value="Chromosome 8"/>
</dbReference>
<evidence type="ECO:0000256" key="15">
    <source>
        <dbReference type="SAM" id="MobiDB-lite"/>
    </source>
</evidence>
<dbReference type="GO" id="GO:0106310">
    <property type="term" value="F:protein serine kinase activity"/>
    <property type="evidence" value="ECO:0007669"/>
    <property type="project" value="RHEA"/>
</dbReference>
<evidence type="ECO:0000256" key="3">
    <source>
        <dbReference type="ARBA" id="ARBA00012513"/>
    </source>
</evidence>
<evidence type="ECO:0000256" key="13">
    <source>
        <dbReference type="PROSITE-ProRule" id="PRU10141"/>
    </source>
</evidence>
<dbReference type="SUPFAM" id="SSF56112">
    <property type="entry name" value="Protein kinase-like (PK-like)"/>
    <property type="match status" value="1"/>
</dbReference>
<dbReference type="PROSITE" id="PS00107">
    <property type="entry name" value="PROTEIN_KINASE_ATP"/>
    <property type="match status" value="1"/>
</dbReference>
<dbReference type="PANTHER" id="PTHR43895">
    <property type="entry name" value="CALCIUM/CALMODULIN-DEPENDENT PROTEIN KINASE KINASE-RELATED"/>
    <property type="match status" value="1"/>
</dbReference>
<dbReference type="Pfam" id="PF00069">
    <property type="entry name" value="Pkinase"/>
    <property type="match status" value="1"/>
</dbReference>
<keyword evidence="4 14" id="KW-0723">Serine/threonine-protein kinase</keyword>
<dbReference type="EC" id="2.7.11.1" evidence="3"/>
<keyword evidence="7 19" id="KW-0418">Kinase</keyword>
<feature type="domain" description="NAF" evidence="18">
    <location>
        <begin position="344"/>
        <end position="368"/>
    </location>
</feature>
<dbReference type="CDD" id="cd12195">
    <property type="entry name" value="CIPK_C"/>
    <property type="match status" value="1"/>
</dbReference>
<evidence type="ECO:0000256" key="4">
    <source>
        <dbReference type="ARBA" id="ARBA00022527"/>
    </source>
</evidence>
<evidence type="ECO:0000256" key="1">
    <source>
        <dbReference type="ARBA" id="ARBA00001936"/>
    </source>
</evidence>
<evidence type="ECO:0000256" key="14">
    <source>
        <dbReference type="RuleBase" id="RU000304"/>
    </source>
</evidence>
<dbReference type="Gene3D" id="3.30.310.80">
    <property type="entry name" value="Kinase associated domain 1, KA1"/>
    <property type="match status" value="1"/>
</dbReference>